<dbReference type="GO" id="GO:0016491">
    <property type="term" value="F:oxidoreductase activity"/>
    <property type="evidence" value="ECO:0007669"/>
    <property type="project" value="InterPro"/>
</dbReference>
<dbReference type="RefSeq" id="WP_038065290.1">
    <property type="nucleotide sequence ID" value="NZ_JPSL02000039.1"/>
</dbReference>
<dbReference type="PANTHER" id="PTHR43677">
    <property type="entry name" value="SHORT-CHAIN DEHYDROGENASE/REDUCTASE"/>
    <property type="match status" value="1"/>
</dbReference>
<evidence type="ECO:0000313" key="3">
    <source>
        <dbReference type="Proteomes" id="UP000030364"/>
    </source>
</evidence>
<dbReference type="Gene3D" id="3.90.180.10">
    <property type="entry name" value="Medium-chain alcohol dehydrogenases, catalytic domain"/>
    <property type="match status" value="1"/>
</dbReference>
<dbReference type="InterPro" id="IPR036291">
    <property type="entry name" value="NAD(P)-bd_dom_sf"/>
</dbReference>
<organism evidence="2 3">
    <name type="scientific">Thermus filiformis</name>
    <dbReference type="NCBI Taxonomy" id="276"/>
    <lineage>
        <taxon>Bacteria</taxon>
        <taxon>Thermotogati</taxon>
        <taxon>Deinococcota</taxon>
        <taxon>Deinococci</taxon>
        <taxon>Thermales</taxon>
        <taxon>Thermaceae</taxon>
        <taxon>Thermus</taxon>
    </lineage>
</organism>
<evidence type="ECO:0000313" key="2">
    <source>
        <dbReference type="EMBL" id="KGQ21615.1"/>
    </source>
</evidence>
<dbReference type="Pfam" id="PF08240">
    <property type="entry name" value="ADH_N"/>
    <property type="match status" value="1"/>
</dbReference>
<dbReference type="EMBL" id="JPSL02000039">
    <property type="protein sequence ID" value="KGQ21615.1"/>
    <property type="molecule type" value="Genomic_DNA"/>
</dbReference>
<reference evidence="2 3" key="1">
    <citation type="journal article" date="2015" name="Genome Announc.">
        <title>Draft Genome Sequence of the Thermophile Thermus filiformis ATCC 43280, Producer of Carotenoid-(Di)glucoside-Branched Fatty Acid (Di)esters and Source of Hyperthermostable Enzymes of Biotechnological Interest.</title>
        <authorList>
            <person name="Mandelli F."/>
            <person name="Oliveira Ramires B."/>
            <person name="Couger M.B."/>
            <person name="Paixao D.A."/>
            <person name="Camilo C.M."/>
            <person name="Polikarpov I."/>
            <person name="Prade R."/>
            <person name="Riano-Pachon D.M."/>
            <person name="Squina F.M."/>
        </authorList>
    </citation>
    <scope>NUCLEOTIDE SEQUENCE [LARGE SCALE GENOMIC DNA]</scope>
    <source>
        <strain evidence="2 3">ATCC 43280</strain>
    </source>
</reference>
<dbReference type="Gene3D" id="3.40.50.720">
    <property type="entry name" value="NAD(P)-binding Rossmann-like Domain"/>
    <property type="match status" value="1"/>
</dbReference>
<proteinExistence type="predicted"/>
<dbReference type="SMART" id="SM00829">
    <property type="entry name" value="PKS_ER"/>
    <property type="match status" value="1"/>
</dbReference>
<dbReference type="CDD" id="cd08241">
    <property type="entry name" value="QOR1"/>
    <property type="match status" value="1"/>
</dbReference>
<dbReference type="OrthoDB" id="9787435at2"/>
<dbReference type="Pfam" id="PF00107">
    <property type="entry name" value="ADH_zinc_N"/>
    <property type="match status" value="1"/>
</dbReference>
<dbReference type="InterPro" id="IPR011032">
    <property type="entry name" value="GroES-like_sf"/>
</dbReference>
<dbReference type="InterPro" id="IPR020843">
    <property type="entry name" value="ER"/>
</dbReference>
<accession>A0A0A2WTJ4</accession>
<dbReference type="Proteomes" id="UP000030364">
    <property type="component" value="Unassembled WGS sequence"/>
</dbReference>
<dbReference type="PATRIC" id="fig|276.5.peg.1577"/>
<dbReference type="InterPro" id="IPR051397">
    <property type="entry name" value="Zn-ADH-like_protein"/>
</dbReference>
<comment type="caution">
    <text evidence="2">The sequence shown here is derived from an EMBL/GenBank/DDBJ whole genome shotgun (WGS) entry which is preliminary data.</text>
</comment>
<evidence type="ECO:0000259" key="1">
    <source>
        <dbReference type="SMART" id="SM00829"/>
    </source>
</evidence>
<dbReference type="SUPFAM" id="SSF51735">
    <property type="entry name" value="NAD(P)-binding Rossmann-fold domains"/>
    <property type="match status" value="1"/>
</dbReference>
<dbReference type="InterPro" id="IPR013154">
    <property type="entry name" value="ADH-like_N"/>
</dbReference>
<dbReference type="SUPFAM" id="SSF50129">
    <property type="entry name" value="GroES-like"/>
    <property type="match status" value="1"/>
</dbReference>
<protein>
    <submittedName>
        <fullName evidence="2">Quinone oxidoreductase</fullName>
    </submittedName>
</protein>
<feature type="domain" description="Enoyl reductase (ER)" evidence="1">
    <location>
        <begin position="11"/>
        <end position="309"/>
    </location>
</feature>
<keyword evidence="3" id="KW-1185">Reference proteome</keyword>
<dbReference type="InterPro" id="IPR013149">
    <property type="entry name" value="ADH-like_C"/>
</dbReference>
<dbReference type="STRING" id="276.THFILI_07550"/>
<dbReference type="AlphaFoldDB" id="A0A0A2WTJ4"/>
<sequence length="313" mass="33058">MRAWVLERLEGPEALALKEVPDPQPAPGEVVLRLEALGLNFADALLLQGAYLLRLPPPFVPGMEAVGRVVAGPEELKGRRFAVLLGQGGLAEYVRAPLKALLPLPEGLSPEEAAAFPVSFLTAYLSLSMAGAKPGERLLVEAASGALGTALVQVGKALGLRVLAAASRREKLALPLSLGADAAATYEELAQAARAWGGVDLAVEVRGRVEEVLPLLAPFGRVVFVGAAEGEAPPVNPVLLMRRNLSLMGFWLAPWLEARPSQVEEALAFLLPLLGSRLRPQVGPVFPFARAKEAFAALLDRGHQGKVVVLGPE</sequence>
<gene>
    <name evidence="2" type="ORF">THFILI_07550</name>
</gene>
<name>A0A0A2WTJ4_THEFI</name>
<dbReference type="PANTHER" id="PTHR43677:SF4">
    <property type="entry name" value="QUINONE OXIDOREDUCTASE-LIKE PROTEIN 2"/>
    <property type="match status" value="1"/>
</dbReference>